<evidence type="ECO:0000259" key="6">
    <source>
        <dbReference type="PROSITE" id="PS50237"/>
    </source>
</evidence>
<dbReference type="AlphaFoldDB" id="A0AAD7XNJ7"/>
<dbReference type="InterPro" id="IPR000569">
    <property type="entry name" value="HECT_dom"/>
</dbReference>
<evidence type="ECO:0000313" key="7">
    <source>
        <dbReference type="EMBL" id="KAJ8614131.1"/>
    </source>
</evidence>
<dbReference type="GO" id="GO:0061630">
    <property type="term" value="F:ubiquitin protein ligase activity"/>
    <property type="evidence" value="ECO:0007669"/>
    <property type="project" value="UniProtKB-EC"/>
</dbReference>
<dbReference type="CDD" id="cd00078">
    <property type="entry name" value="HECTc"/>
    <property type="match status" value="1"/>
</dbReference>
<protein>
    <recommendedName>
        <fullName evidence="2">HECT-type E3 ubiquitin transferase</fullName>
        <ecNumber evidence="2">2.3.2.26</ecNumber>
    </recommendedName>
</protein>
<sequence>MNRFREVFEAKVAGGLSPNEAAAEALLEMNEEEWSSARVWETFSSVEAVTAAFSNKRKLSTHRNASPRKTFERLLRDVKLENVLSNALDALCSELSARQGDANAALAWCVLLEHPEIATRPVLLRSTLVALGAAMAEAREAFGRFARAIPTRRRWGELVQDHMAVLVATGAEHSELLHCARALDALGSVDAELRGICRTTNELLNDRLADDEHLVSQTYRTWSPSAPGSSLLSFPYLLDAASKARFLRAESRRAMYGAAINSLAQPFFVVAVSRDKLLSDSLSKIVRADDSELRKQLKVAFRGEEGVDEGGVANEFLQLATKSLFSPSRGNFVEEEGGLWFSRSSDRDDEFELAGILLGIAIHNSILVDAPFPLPLWKKLLDKPVDLEDLRDASPAVAKSLDTIRTADRAFFDATEMSFEASFGSVTVPLGDNGTSRRVSPENAEEFVSKYVEWYLSGGRPFLAFRKGFERVVGGNVWKLLTPADLELLVRGSKTLDFAAWRSAAVYEDGYDDDSQTVNDFWTVVDELEHPLKLKLLKFVTGSDRAPINGLAASRFVISRVGATDHLPSSHTCFHHLVLPDYKNLEKTRAKLLIAIKESYEGFGLR</sequence>
<evidence type="ECO:0000256" key="5">
    <source>
        <dbReference type="PROSITE-ProRule" id="PRU00104"/>
    </source>
</evidence>
<keyword evidence="8" id="KW-1185">Reference proteome</keyword>
<name>A0AAD7XNJ7_9STRA</name>
<dbReference type="InterPro" id="IPR044611">
    <property type="entry name" value="E3A/B/C-like"/>
</dbReference>
<dbReference type="PROSITE" id="PS50237">
    <property type="entry name" value="HECT"/>
    <property type="match status" value="1"/>
</dbReference>
<evidence type="ECO:0000313" key="8">
    <source>
        <dbReference type="Proteomes" id="UP001230188"/>
    </source>
</evidence>
<dbReference type="InterPro" id="IPR035983">
    <property type="entry name" value="Hect_E3_ubiquitin_ligase"/>
</dbReference>
<dbReference type="PANTHER" id="PTHR45700">
    <property type="entry name" value="UBIQUITIN-PROTEIN LIGASE E3C"/>
    <property type="match status" value="1"/>
</dbReference>
<dbReference type="FunFam" id="3.30.2410.10:FF:000003">
    <property type="entry name" value="probable E3 ubiquitin-protein ligase HERC4 isoform X1"/>
    <property type="match status" value="1"/>
</dbReference>
<dbReference type="EC" id="2.3.2.26" evidence="2"/>
<feature type="active site" description="Glycyl thioester intermediate" evidence="5">
    <location>
        <position position="573"/>
    </location>
</feature>
<comment type="catalytic activity">
    <reaction evidence="1">
        <text>S-ubiquitinyl-[E2 ubiquitin-conjugating enzyme]-L-cysteine + [acceptor protein]-L-lysine = [E2 ubiquitin-conjugating enzyme]-L-cysteine + N(6)-ubiquitinyl-[acceptor protein]-L-lysine.</text>
        <dbReference type="EC" id="2.3.2.26"/>
    </reaction>
</comment>
<evidence type="ECO:0000256" key="2">
    <source>
        <dbReference type="ARBA" id="ARBA00012485"/>
    </source>
</evidence>
<organism evidence="7 8">
    <name type="scientific">Chrysophaeum taylorii</name>
    <dbReference type="NCBI Taxonomy" id="2483200"/>
    <lineage>
        <taxon>Eukaryota</taxon>
        <taxon>Sar</taxon>
        <taxon>Stramenopiles</taxon>
        <taxon>Ochrophyta</taxon>
        <taxon>Pelagophyceae</taxon>
        <taxon>Pelagomonadales</taxon>
        <taxon>Pelagomonadaceae</taxon>
        <taxon>Chrysophaeum</taxon>
    </lineage>
</organism>
<dbReference type="Gene3D" id="3.30.2160.10">
    <property type="entry name" value="Hect, E3 ligase catalytic domain"/>
    <property type="match status" value="1"/>
</dbReference>
<dbReference type="SMART" id="SM00119">
    <property type="entry name" value="HECTc"/>
    <property type="match status" value="1"/>
</dbReference>
<reference evidence="7" key="1">
    <citation type="submission" date="2023-01" db="EMBL/GenBank/DDBJ databases">
        <title>Metagenome sequencing of chrysophaentin producing Chrysophaeum taylorii.</title>
        <authorList>
            <person name="Davison J."/>
            <person name="Bewley C."/>
        </authorList>
    </citation>
    <scope>NUCLEOTIDE SEQUENCE</scope>
    <source>
        <strain evidence="7">NIES-1699</strain>
    </source>
</reference>
<accession>A0AAD7XNJ7</accession>
<gene>
    <name evidence="7" type="ORF">CTAYLR_004640</name>
</gene>
<dbReference type="GO" id="GO:0000209">
    <property type="term" value="P:protein polyubiquitination"/>
    <property type="evidence" value="ECO:0007669"/>
    <property type="project" value="InterPro"/>
</dbReference>
<evidence type="ECO:0000256" key="1">
    <source>
        <dbReference type="ARBA" id="ARBA00000885"/>
    </source>
</evidence>
<dbReference type="Gene3D" id="3.30.2410.10">
    <property type="entry name" value="Hect, E3 ligase catalytic domain"/>
    <property type="match status" value="1"/>
</dbReference>
<dbReference type="Gene3D" id="3.90.1750.10">
    <property type="entry name" value="Hect, E3 ligase catalytic domains"/>
    <property type="match status" value="1"/>
</dbReference>
<evidence type="ECO:0000256" key="3">
    <source>
        <dbReference type="ARBA" id="ARBA00022679"/>
    </source>
</evidence>
<comment type="caution">
    <text evidence="7">The sequence shown here is derived from an EMBL/GenBank/DDBJ whole genome shotgun (WGS) entry which is preliminary data.</text>
</comment>
<keyword evidence="3" id="KW-0808">Transferase</keyword>
<dbReference type="Pfam" id="PF00632">
    <property type="entry name" value="HECT"/>
    <property type="match status" value="1"/>
</dbReference>
<feature type="domain" description="HECT" evidence="6">
    <location>
        <begin position="289"/>
        <end position="606"/>
    </location>
</feature>
<dbReference type="PANTHER" id="PTHR45700:SF8">
    <property type="entry name" value="HECT-TYPE E3 UBIQUITIN TRANSFERASE"/>
    <property type="match status" value="1"/>
</dbReference>
<dbReference type="Proteomes" id="UP001230188">
    <property type="component" value="Unassembled WGS sequence"/>
</dbReference>
<keyword evidence="4 5" id="KW-0833">Ubl conjugation pathway</keyword>
<dbReference type="SUPFAM" id="SSF56204">
    <property type="entry name" value="Hect, E3 ligase catalytic domain"/>
    <property type="match status" value="1"/>
</dbReference>
<proteinExistence type="predicted"/>
<evidence type="ECO:0000256" key="4">
    <source>
        <dbReference type="ARBA" id="ARBA00022786"/>
    </source>
</evidence>
<dbReference type="EMBL" id="JAQMWT010000011">
    <property type="protein sequence ID" value="KAJ8614131.1"/>
    <property type="molecule type" value="Genomic_DNA"/>
</dbReference>